<dbReference type="EMBL" id="AZCZ01000042">
    <property type="protein sequence ID" value="KRK34907.1"/>
    <property type="molecule type" value="Genomic_DNA"/>
</dbReference>
<evidence type="ECO:0000313" key="1">
    <source>
        <dbReference type="EMBL" id="KRK34907.1"/>
    </source>
</evidence>
<keyword evidence="2" id="KW-1185">Reference proteome</keyword>
<evidence type="ECO:0000313" key="2">
    <source>
        <dbReference type="Proteomes" id="UP000051176"/>
    </source>
</evidence>
<sequence length="88" mass="8927">MGGTTASQSDLTSALTSAKLNTIYVPPYESDDTMLSTNAAGNKLYTKYTLNTGALPTGTTSGSSSLVLNYNAAGSYALTADSGSMTAQ</sequence>
<dbReference type="PATRIC" id="fig|1267003.4.peg.1756"/>
<dbReference type="Proteomes" id="UP000051176">
    <property type="component" value="Unassembled WGS sequence"/>
</dbReference>
<accession>A0A0R1GLL7</accession>
<gene>
    <name evidence="1" type="ORF">FD07_GL001666</name>
</gene>
<protein>
    <submittedName>
        <fullName evidence="1">Uncharacterized protein</fullName>
    </submittedName>
</protein>
<dbReference type="AlphaFoldDB" id="A0A0R1GLL7"/>
<organism evidence="1 2">
    <name type="scientific">Levilactobacillus parabrevis ATCC 53295</name>
    <dbReference type="NCBI Taxonomy" id="1267003"/>
    <lineage>
        <taxon>Bacteria</taxon>
        <taxon>Bacillati</taxon>
        <taxon>Bacillota</taxon>
        <taxon>Bacilli</taxon>
        <taxon>Lactobacillales</taxon>
        <taxon>Lactobacillaceae</taxon>
        <taxon>Levilactobacillus</taxon>
    </lineage>
</organism>
<reference evidence="1 2" key="1">
    <citation type="journal article" date="2015" name="Genome Announc.">
        <title>Expanding the biotechnology potential of lactobacilli through comparative genomics of 213 strains and associated genera.</title>
        <authorList>
            <person name="Sun Z."/>
            <person name="Harris H.M."/>
            <person name="McCann A."/>
            <person name="Guo C."/>
            <person name="Argimon S."/>
            <person name="Zhang W."/>
            <person name="Yang X."/>
            <person name="Jeffery I.B."/>
            <person name="Cooney J.C."/>
            <person name="Kagawa T.F."/>
            <person name="Liu W."/>
            <person name="Song Y."/>
            <person name="Salvetti E."/>
            <person name="Wrobel A."/>
            <person name="Rasinkangas P."/>
            <person name="Parkhill J."/>
            <person name="Rea M.C."/>
            <person name="O'Sullivan O."/>
            <person name="Ritari J."/>
            <person name="Douillard F.P."/>
            <person name="Paul Ross R."/>
            <person name="Yang R."/>
            <person name="Briner A.E."/>
            <person name="Felis G.E."/>
            <person name="de Vos W.M."/>
            <person name="Barrangou R."/>
            <person name="Klaenhammer T.R."/>
            <person name="Caufield P.W."/>
            <person name="Cui Y."/>
            <person name="Zhang H."/>
            <person name="O'Toole P.W."/>
        </authorList>
    </citation>
    <scope>NUCLEOTIDE SEQUENCE [LARGE SCALE GENOMIC DNA]</scope>
    <source>
        <strain evidence="1 2">ATCC 53295</strain>
    </source>
</reference>
<comment type="caution">
    <text evidence="1">The sequence shown here is derived from an EMBL/GenBank/DDBJ whole genome shotgun (WGS) entry which is preliminary data.</text>
</comment>
<proteinExistence type="predicted"/>
<name>A0A0R1GLL7_9LACO</name>